<dbReference type="Proteomes" id="UP000567387">
    <property type="component" value="Unassembled WGS sequence"/>
</dbReference>
<sequence length="59" mass="6898">MKFYHAAKKASKFERVMNYTSAAECWKEAALLCCHRDNIEWCVNRAMFCEAFSTKSKIV</sequence>
<protein>
    <submittedName>
        <fullName evidence="1">ANR family transcriptional regulator</fullName>
    </submittedName>
</protein>
<dbReference type="InterPro" id="IPR047666">
    <property type="entry name" value="ANR_neg_reg"/>
</dbReference>
<dbReference type="NCBIfam" id="NF033650">
    <property type="entry name" value="ANR_neg_reg"/>
    <property type="match status" value="1"/>
</dbReference>
<gene>
    <name evidence="1" type="ORF">C2R31_004783</name>
</gene>
<reference evidence="1 2" key="1">
    <citation type="submission" date="2018-08" db="EMBL/GenBank/DDBJ databases">
        <authorList>
            <consortium name="PulseNet: The National Subtyping Network for Foodborne Disease Surveillance"/>
            <person name="Tarr C.L."/>
            <person name="Trees E."/>
            <person name="Katz L.S."/>
            <person name="Carleton-Romer H.A."/>
            <person name="Stroika S."/>
            <person name="Kucerova Z."/>
            <person name="Roache K.F."/>
            <person name="Sabol A.L."/>
            <person name="Besser J."/>
            <person name="Gerner-Smidt P."/>
        </authorList>
    </citation>
    <scope>NUCLEOTIDE SEQUENCE [LARGE SCALE GENOMIC DNA]</scope>
    <source>
        <strain evidence="1 2">PNUSAE011918</strain>
    </source>
</reference>
<organism evidence="1 2">
    <name type="scientific">Escherichia coli</name>
    <dbReference type="NCBI Taxonomy" id="562"/>
    <lineage>
        <taxon>Bacteria</taxon>
        <taxon>Pseudomonadati</taxon>
        <taxon>Pseudomonadota</taxon>
        <taxon>Gammaproteobacteria</taxon>
        <taxon>Enterobacterales</taxon>
        <taxon>Enterobacteriaceae</taxon>
        <taxon>Escherichia</taxon>
    </lineage>
</organism>
<dbReference type="RefSeq" id="WP_032252717.1">
    <property type="nucleotide sequence ID" value="NZ_BAAGAG010000039.1"/>
</dbReference>
<proteinExistence type="predicted"/>
<evidence type="ECO:0000313" key="2">
    <source>
        <dbReference type="Proteomes" id="UP000567387"/>
    </source>
</evidence>
<dbReference type="EMBL" id="AASCBU010000036">
    <property type="protein sequence ID" value="EFA8786840.1"/>
    <property type="molecule type" value="Genomic_DNA"/>
</dbReference>
<accession>A0A4D9HPK5</accession>
<dbReference type="AlphaFoldDB" id="A0A4D9HPK5"/>
<evidence type="ECO:0000313" key="1">
    <source>
        <dbReference type="EMBL" id="EFA8786840.1"/>
    </source>
</evidence>
<name>A0A4D9HPK5_ECOLX</name>
<comment type="caution">
    <text evidence="1">The sequence shown here is derived from an EMBL/GenBank/DDBJ whole genome shotgun (WGS) entry which is preliminary data.</text>
</comment>